<dbReference type="PROSITE" id="PS00330">
    <property type="entry name" value="HEMOLYSIN_CALCIUM"/>
    <property type="match status" value="2"/>
</dbReference>
<keyword evidence="2" id="KW-0964">Secreted</keyword>
<reference evidence="8 9" key="1">
    <citation type="submission" date="2024-11" db="EMBL/GenBank/DDBJ databases">
        <title>Chromosome-level genome assembly of the freshwater bivalve Anodonta woodiana.</title>
        <authorList>
            <person name="Chen X."/>
        </authorList>
    </citation>
    <scope>NUCLEOTIDE SEQUENCE [LARGE SCALE GENOMIC DNA]</scope>
    <source>
        <strain evidence="8">MN2024</strain>
        <tissue evidence="8">Gills</tissue>
    </source>
</reference>
<organism evidence="8 9">
    <name type="scientific">Sinanodonta woodiana</name>
    <name type="common">Chinese pond mussel</name>
    <name type="synonym">Anodonta woodiana</name>
    <dbReference type="NCBI Taxonomy" id="1069815"/>
    <lineage>
        <taxon>Eukaryota</taxon>
        <taxon>Metazoa</taxon>
        <taxon>Spiralia</taxon>
        <taxon>Lophotrochozoa</taxon>
        <taxon>Mollusca</taxon>
        <taxon>Bivalvia</taxon>
        <taxon>Autobranchia</taxon>
        <taxon>Heteroconchia</taxon>
        <taxon>Palaeoheterodonta</taxon>
        <taxon>Unionida</taxon>
        <taxon>Unionoidea</taxon>
        <taxon>Unionidae</taxon>
        <taxon>Unioninae</taxon>
        <taxon>Sinanodonta</taxon>
    </lineage>
</organism>
<dbReference type="Gene3D" id="2.10.70.10">
    <property type="entry name" value="Complement Module, domain 1"/>
    <property type="match status" value="2"/>
</dbReference>
<comment type="subcellular location">
    <subcellularLocation>
        <location evidence="1">Secreted</location>
    </subcellularLocation>
</comment>
<feature type="domain" description="SUEL-type lectin" evidence="5">
    <location>
        <begin position="2745"/>
        <end position="2843"/>
    </location>
</feature>
<feature type="domain" description="Fibronectin type-III" evidence="6">
    <location>
        <begin position="2187"/>
        <end position="2276"/>
    </location>
</feature>
<evidence type="ECO:0000259" key="6">
    <source>
        <dbReference type="PROSITE" id="PS50853"/>
    </source>
</evidence>
<gene>
    <name evidence="8" type="ORF">ACJMK2_018606</name>
</gene>
<dbReference type="Gene3D" id="2.60.40.10">
    <property type="entry name" value="Immunoglobulins"/>
    <property type="match status" value="1"/>
</dbReference>
<dbReference type="InterPro" id="IPR036116">
    <property type="entry name" value="FN3_sf"/>
</dbReference>
<dbReference type="SUPFAM" id="SSF51120">
    <property type="entry name" value="beta-Roll"/>
    <property type="match status" value="4"/>
</dbReference>
<dbReference type="InterPro" id="IPR011049">
    <property type="entry name" value="Serralysin-like_metalloprot_C"/>
</dbReference>
<feature type="disulfide bond" evidence="4">
    <location>
        <begin position="2680"/>
        <end position="2723"/>
    </location>
</feature>
<feature type="domain" description="Sushi" evidence="7">
    <location>
        <begin position="2678"/>
        <end position="2737"/>
    </location>
</feature>
<dbReference type="Pfam" id="PF02140">
    <property type="entry name" value="SUEL_Lectin"/>
    <property type="match status" value="1"/>
</dbReference>
<comment type="caution">
    <text evidence="8">The sequence shown here is derived from an EMBL/GenBank/DDBJ whole genome shotgun (WGS) entry which is preliminary data.</text>
</comment>
<dbReference type="Gene3D" id="2.60.120.740">
    <property type="match status" value="1"/>
</dbReference>
<name>A0ABD3UDX8_SINWO</name>
<dbReference type="CDD" id="cd00063">
    <property type="entry name" value="FN3"/>
    <property type="match status" value="1"/>
</dbReference>
<dbReference type="Pfam" id="PF00084">
    <property type="entry name" value="Sushi"/>
    <property type="match status" value="2"/>
</dbReference>
<dbReference type="InterPro" id="IPR050557">
    <property type="entry name" value="RTX_toxin/Mannuronan_C5-epim"/>
</dbReference>
<evidence type="ECO:0000313" key="8">
    <source>
        <dbReference type="EMBL" id="KAL3847709.1"/>
    </source>
</evidence>
<evidence type="ECO:0000256" key="1">
    <source>
        <dbReference type="ARBA" id="ARBA00004613"/>
    </source>
</evidence>
<dbReference type="GO" id="GO:0005576">
    <property type="term" value="C:extracellular region"/>
    <property type="evidence" value="ECO:0007669"/>
    <property type="project" value="UniProtKB-SubCell"/>
</dbReference>
<dbReference type="SUPFAM" id="SSF57535">
    <property type="entry name" value="Complement control module/SCR domain"/>
    <property type="match status" value="2"/>
</dbReference>
<dbReference type="PROSITE" id="PS50923">
    <property type="entry name" value="SUSHI"/>
    <property type="match status" value="2"/>
</dbReference>
<accession>A0ABD3UDX8</accession>
<comment type="caution">
    <text evidence="4">Lacks conserved residue(s) required for the propagation of feature annotation.</text>
</comment>
<dbReference type="InterPro" id="IPR000922">
    <property type="entry name" value="Lectin_gal-bd_dom"/>
</dbReference>
<dbReference type="PANTHER" id="PTHR38340:SF1">
    <property type="entry name" value="S-LAYER PROTEIN"/>
    <property type="match status" value="1"/>
</dbReference>
<dbReference type="Proteomes" id="UP001634394">
    <property type="component" value="Unassembled WGS sequence"/>
</dbReference>
<feature type="domain" description="Sushi" evidence="7">
    <location>
        <begin position="2397"/>
        <end position="2457"/>
    </location>
</feature>
<dbReference type="CDD" id="cd22823">
    <property type="entry name" value="Gal_Rha_Lectin"/>
    <property type="match status" value="1"/>
</dbReference>
<keyword evidence="3 4" id="KW-1015">Disulfide bond</keyword>
<dbReference type="InterPro" id="IPR043159">
    <property type="entry name" value="Lectin_gal-bd_sf"/>
</dbReference>
<dbReference type="InterPro" id="IPR001343">
    <property type="entry name" value="Hemolysn_Ca-bd"/>
</dbReference>
<dbReference type="Gene3D" id="2.150.10.10">
    <property type="entry name" value="Serralysin-like metalloprotease, C-terminal"/>
    <property type="match status" value="2"/>
</dbReference>
<proteinExistence type="predicted"/>
<evidence type="ECO:0000313" key="9">
    <source>
        <dbReference type="Proteomes" id="UP001634394"/>
    </source>
</evidence>
<keyword evidence="9" id="KW-1185">Reference proteome</keyword>
<dbReference type="InterPro" id="IPR018511">
    <property type="entry name" value="Hemolysin-typ_Ca-bd_CS"/>
</dbReference>
<dbReference type="CDD" id="cd00033">
    <property type="entry name" value="CCP"/>
    <property type="match status" value="2"/>
</dbReference>
<dbReference type="InterPro" id="IPR003961">
    <property type="entry name" value="FN3_dom"/>
</dbReference>
<evidence type="ECO:0000259" key="7">
    <source>
        <dbReference type="PROSITE" id="PS50923"/>
    </source>
</evidence>
<sequence>MDEVSVRLIGSIFICFVFSFHEFSAQNKETDEVYIDIPVTAKSIFGPIIHRDTMEAYYHGDKTYIRIYMTVYDDKGGYPTHKDIWQDREGNIVIFPARSRLWVGFGSPRRQLEFAYKYRNQGRNKAHSNIPLIRSFLVDSKVAIPILENAVPERFSANAFDINVDQSKSPNQFGLREQSTELLIQNALSGSLVTYYMDPKSLLNVNIDSWGIVKPIEDLREKVAYPDPDIPLYDSQTTSYPSHLSTKDRQALVALKDLYDRYLIKPSKNGIHKLTEFYNEYVKRGGSKNVHEFYNNIVPSWLTQAEIDNVISEKWYNDLYSDNHLEYFRQKVLNIEQDPVSDRSDIFELEQRTNDHKIRLQTRNKLLSLYDEVYSFVEIEEETNLGKFRDGIISKFKNVFTKIRDSTEWMDFVVGIDISTERLEFFHGEMHHYLLQMKEAYNSLNDVTGTQKTRIGNQLNKFIQSFKDESKYQERFVVSVGDNPDLSNFDETYLRYHIGNLNDKLPFAYTVPKTAVIYFVESLQSSTSFSKSDLTPNGISKFLKRNFIFKEIDEIHVQSPSLSKNEDINIFLSSLATQLRQRGEGYEERMVEANQCYVHKPNAQTTIFFPELHYMWSKDKQGTLMLFDKGKYQAHSVYVDNVEELFPKLRRNIKVRLNGLKSGQFTGAEIIATLLPKAVRESIETIEIHVRNKALENKGKRMSEEAKDFALKDASKDEINKLVAEALCRSSSRRKRSACASRQTDVELVEDSVEITDAGIKFKVYEMNNHRQIHEITDDISLSTKALSKRQNILLSKIHLGLGVHSAFANFFGALHYFQTGDNARGGFSLFQSLHSVGQLTGLNEKIAYKLAESTAGRIVNKYLQQSAKKIASTLFKGDTMVEKAASKIDLLIRSVPIVGIAFDIYFIEEDIVNLVENQDRDLVPLYAIDISLDSVISLLSFDPLLEPVVLALSMVRMIFDDVYIDILEEWKRVKGKGVLRHLLAVIFGIVEGLGDFVTLGFVRQMRELNLQEQTYMEFLNNLSTVENYFQVIAEDNDFLQLDLNAGEDHMFGGLVTVRLFDNDTFEIEIEAVPTISGLTVIKKSFNGKIRDVILGIGQSTDLANYGMTSAKIFIFPVKDYHTFEFKPTPFPAFGQYFGNMYNNTFAAIRGYHLRTQDQQCNDLVVLSNVSINLDNISYFISGKDGNDVFLLGPEQFHIDGGRGQDSYFIPWYGGFTNITNFADDNSLDSLFLNISYDAVQCVRNNNDLHIHYCGKRTVAVQHWFASTARTYHQHLRIITNDGVTIEPISNETETNGVKCYPTEIDLSHKTKDNNVDLSLSNFQHVTTVVGSNFSDIITGNDNGNILSGGLGADTLKGGEGEDVYVISSGEGCDIINITSKERSTKRIIFNVVYKNIEVKLISSINVKVVDSTDPLKTCFSIVDVNTFSNQPSVSIITIDNIIFEIKYSEDSGIVEKVPLILDFSKSQENVSINLLTPEYGNIQMSERDKDNVITIMDSTYSDHIIANNKDNFLSCSGGDPDYLEGRGGQDLYVIQKTCSKAHISNYDPFEKLDKVLVKSDYKLLRIEMDSKDSVVIRSKESAMMIVLLNWFVNSTYQHLVVETEDGVTCTVPTSKDEVMTNMNLLPVEVRFTEQSCKNEFHTTLNLNDNPFKNVQKVVARPKSCIVSVIGNALGNHIDLGPTSVAERRYMEGRNGSDTYVVDYGYGAFNEINNLAKDEKDDHILLGILYDDLEIGVVGNDLIIISSSHREHVTVRILNFLLGKRYQHLIATTSDGITMKLEPLFPYNTVLVVDKSYSSYSVTVDKSHSDLMTARKIKGSMLEENYIEGGNRTLDIAGGEKDDTLHGGVLGNTINGLGGSDMIYGHDGNDVLIGGPGDDRLYGGKGHDAIFGGDGGDLIDGGTGINTIVFKGDGFNQMGVFVNLRTGKGSDADAEGDSYINIQNIFGSEYNDILYGNDNDNAIKGFQGNDYIYPFGSNDILTGGEGVDVYDCSDATGRKEIWLDGDLEFPDLIVLDQIRINDTCFFLIENDLFITDISYGGADQLWVIIKNFTAENPLRNFKLHIEMHTISSSSIRAHTLDDEIRRFKRCSWMFVLDFSESEIIILLNGSYFMESFDNGISLRFSLSYSDASMVRVTELSTTSYNGSNLVVLGNLFPGVEYTITLSLLKCHIELESNSLKQYTLPIQPLNIKAVNIFPYGFEITWSLSTILTNSYNFEGYVKSTNTTSTFVVTVDTPFMVLKDLSPHTYYEVRVRSVVSTYKSTYSASIHVRTNATCDIVLAPNDGSIRGTKSTDNGYIATMACEEGFELLGDETVVCDSKNVVGNQICSQERCRIPELFTSFAEITWFQTAPWSVWEVTWKCRKGFEIDPWKNTNTVICEKGQLRIGDILHCIKSVRCPYPAAPENGHILIPQSMSTDFKRNVTFRVSCNRGFAIVGPTQITCLGSLWTEFPTCIPLSCPPPPRINHGQYQYKSGSDKAMLRCDAHHIPEEWNTSIILDYLKGNIVPSEYISCDEGKWTSTIQNCVPIAEIVDKVNYVFYLRGYVQLMPKLSWVDLDSDMTTQLLNIVCTNVGLTYGRFSDNVLICNRPIILKETVSYDGVPYVYVDNKWHLICIYKHHTNVAKDFCQRLSYSGFTVEIYKGEDFRVMYRLLRHLDHSDPILHKTDQSCDTYIRCRSKCSNPSIRNDIFMHENQQEWWFQGEHYFVFCSSGYVRLGSEQITCGSNGEWSENPICLPTVIETKEAYEGWDVTFSCGTGQFVNILSANYHGDCNDNYVAIPGFQFLFIKLFEQCGSACKLNDVTVKAALYCQNKQECSIPATNSVFSDPCPNLKKNLVVTATCMN</sequence>
<evidence type="ECO:0000256" key="4">
    <source>
        <dbReference type="PROSITE-ProRule" id="PRU00302"/>
    </source>
</evidence>
<dbReference type="SMART" id="SM00032">
    <property type="entry name" value="CCP"/>
    <property type="match status" value="4"/>
</dbReference>
<dbReference type="PROSITE" id="PS50853">
    <property type="entry name" value="FN3"/>
    <property type="match status" value="1"/>
</dbReference>
<evidence type="ECO:0000259" key="5">
    <source>
        <dbReference type="PROSITE" id="PS50228"/>
    </source>
</evidence>
<dbReference type="PRINTS" id="PR00313">
    <property type="entry name" value="CABNDNGRPT"/>
</dbReference>
<evidence type="ECO:0000256" key="3">
    <source>
        <dbReference type="ARBA" id="ARBA00023157"/>
    </source>
</evidence>
<dbReference type="InterPro" id="IPR013783">
    <property type="entry name" value="Ig-like_fold"/>
</dbReference>
<dbReference type="InterPro" id="IPR035976">
    <property type="entry name" value="Sushi/SCR/CCP_sf"/>
</dbReference>
<dbReference type="PROSITE" id="PS50228">
    <property type="entry name" value="SUEL_LECTIN"/>
    <property type="match status" value="1"/>
</dbReference>
<protein>
    <submittedName>
        <fullName evidence="8">Uncharacterized protein</fullName>
    </submittedName>
</protein>
<dbReference type="InterPro" id="IPR000436">
    <property type="entry name" value="Sushi_SCR_CCP_dom"/>
</dbReference>
<dbReference type="EMBL" id="JBJQND010000016">
    <property type="protein sequence ID" value="KAL3847709.1"/>
    <property type="molecule type" value="Genomic_DNA"/>
</dbReference>
<keyword evidence="4" id="KW-0768">Sushi</keyword>
<dbReference type="PANTHER" id="PTHR38340">
    <property type="entry name" value="S-LAYER PROTEIN"/>
    <property type="match status" value="1"/>
</dbReference>
<dbReference type="SMART" id="SM00060">
    <property type="entry name" value="FN3"/>
    <property type="match status" value="1"/>
</dbReference>
<evidence type="ECO:0000256" key="2">
    <source>
        <dbReference type="ARBA" id="ARBA00022525"/>
    </source>
</evidence>
<dbReference type="SUPFAM" id="SSF49265">
    <property type="entry name" value="Fibronectin type III"/>
    <property type="match status" value="1"/>
</dbReference>
<dbReference type="Pfam" id="PF00353">
    <property type="entry name" value="HemolysinCabind"/>
    <property type="match status" value="3"/>
</dbReference>